<sequence length="97" mass="9970">MGKIGNAIGVLEISYYSNTVVVVDRALKAADVDIVSFHKKLGGKLCHAVLAGGTSAVEAAIEAAVQAAETVGSDAIKVAAVINAPHPEIMKLLNMIE</sequence>
<dbReference type="PANTHER" id="PTHR33941:SF11">
    <property type="entry name" value="BACTERIAL MICROCOMPARTMENT SHELL PROTEIN PDUJ"/>
    <property type="match status" value="1"/>
</dbReference>
<dbReference type="SMART" id="SM00877">
    <property type="entry name" value="BMC"/>
    <property type="match status" value="1"/>
</dbReference>
<evidence type="ECO:0000256" key="1">
    <source>
        <dbReference type="ARBA" id="ARBA00024322"/>
    </source>
</evidence>
<dbReference type="EMBL" id="AGYR01000013">
    <property type="protein sequence ID" value="ENZ17684.1"/>
    <property type="molecule type" value="Genomic_DNA"/>
</dbReference>
<dbReference type="PATRIC" id="fig|999408.3.peg.1761"/>
<evidence type="ECO:0000256" key="2">
    <source>
        <dbReference type="ARBA" id="ARBA00024446"/>
    </source>
</evidence>
<dbReference type="InterPro" id="IPR037233">
    <property type="entry name" value="CcmK-like_sf"/>
</dbReference>
<feature type="domain" description="BMC" evidence="4">
    <location>
        <begin position="7"/>
        <end position="94"/>
    </location>
</feature>
<keyword evidence="2" id="KW-1283">Bacterial microcompartment</keyword>
<dbReference type="SUPFAM" id="SSF143414">
    <property type="entry name" value="CcmK-like"/>
    <property type="match status" value="1"/>
</dbReference>
<dbReference type="PROSITE" id="PS51930">
    <property type="entry name" value="BMC_2"/>
    <property type="match status" value="1"/>
</dbReference>
<proteinExistence type="inferred from homology"/>
<evidence type="ECO:0000256" key="3">
    <source>
        <dbReference type="PROSITE-ProRule" id="PRU01278"/>
    </source>
</evidence>
<evidence type="ECO:0000259" key="4">
    <source>
        <dbReference type="PROSITE" id="PS51930"/>
    </source>
</evidence>
<dbReference type="InterPro" id="IPR050575">
    <property type="entry name" value="BMC_shell"/>
</dbReference>
<dbReference type="Gene3D" id="3.30.70.1710">
    <property type="match status" value="1"/>
</dbReference>
<comment type="caution">
    <text evidence="5">The sequence shown here is derived from an EMBL/GenBank/DDBJ whole genome shotgun (WGS) entry which is preliminary data.</text>
</comment>
<dbReference type="InterPro" id="IPR044872">
    <property type="entry name" value="CcmK/CsoS1_BMC"/>
</dbReference>
<dbReference type="RefSeq" id="WP_002595490.1">
    <property type="nucleotide sequence ID" value="NZ_KB851018.1"/>
</dbReference>
<comment type="subcellular location">
    <subcellularLocation>
        <location evidence="1">Bacterial microcompartment</location>
    </subcellularLocation>
</comment>
<name>A0A0E2HCN4_9FIRM</name>
<protein>
    <recommendedName>
        <fullName evidence="4">BMC domain-containing protein</fullName>
    </recommendedName>
</protein>
<dbReference type="AlphaFoldDB" id="A0A0E2HCN4"/>
<reference evidence="5 6" key="1">
    <citation type="submission" date="2013-01" db="EMBL/GenBank/DDBJ databases">
        <title>The Genome Sequence of Clostridium clostridioforme 90A8.</title>
        <authorList>
            <consortium name="The Broad Institute Genome Sequencing Platform"/>
            <person name="Earl A."/>
            <person name="Ward D."/>
            <person name="Feldgarden M."/>
            <person name="Gevers D."/>
            <person name="Courvalin P."/>
            <person name="Lambert T."/>
            <person name="Walker B."/>
            <person name="Young S.K."/>
            <person name="Zeng Q."/>
            <person name="Gargeya S."/>
            <person name="Fitzgerald M."/>
            <person name="Haas B."/>
            <person name="Abouelleil A."/>
            <person name="Alvarado L."/>
            <person name="Arachchi H.M."/>
            <person name="Berlin A.M."/>
            <person name="Chapman S.B."/>
            <person name="Dewar J."/>
            <person name="Goldberg J."/>
            <person name="Griggs A."/>
            <person name="Gujja S."/>
            <person name="Hansen M."/>
            <person name="Howarth C."/>
            <person name="Imamovic A."/>
            <person name="Larimer J."/>
            <person name="McCowan C."/>
            <person name="Murphy C."/>
            <person name="Neiman D."/>
            <person name="Pearson M."/>
            <person name="Priest M."/>
            <person name="Roberts A."/>
            <person name="Saif S."/>
            <person name="Shea T."/>
            <person name="Sisk P."/>
            <person name="Sykes S."/>
            <person name="Wortman J."/>
            <person name="Nusbaum C."/>
            <person name="Birren B."/>
        </authorList>
    </citation>
    <scope>NUCLEOTIDE SEQUENCE [LARGE SCALE GENOMIC DNA]</scope>
    <source>
        <strain evidence="5 6">90A8</strain>
    </source>
</reference>
<organism evidence="5 6">
    <name type="scientific">[Clostridium] clostridioforme 90A8</name>
    <dbReference type="NCBI Taxonomy" id="999408"/>
    <lineage>
        <taxon>Bacteria</taxon>
        <taxon>Bacillati</taxon>
        <taxon>Bacillota</taxon>
        <taxon>Clostridia</taxon>
        <taxon>Lachnospirales</taxon>
        <taxon>Lachnospiraceae</taxon>
        <taxon>Enterocloster</taxon>
    </lineage>
</organism>
<evidence type="ECO:0000313" key="6">
    <source>
        <dbReference type="Proteomes" id="UP000013085"/>
    </source>
</evidence>
<gene>
    <name evidence="5" type="ORF">HMPREF1090_01634</name>
</gene>
<dbReference type="HOGENOM" id="CLU_064903_6_0_9"/>
<evidence type="ECO:0000313" key="5">
    <source>
        <dbReference type="EMBL" id="ENZ17684.1"/>
    </source>
</evidence>
<dbReference type="InterPro" id="IPR000249">
    <property type="entry name" value="BMC_dom"/>
</dbReference>
<dbReference type="Proteomes" id="UP000013085">
    <property type="component" value="Unassembled WGS sequence"/>
</dbReference>
<comment type="similarity">
    <text evidence="3">Belongs to the bacterial microcompartments protein family.</text>
</comment>
<dbReference type="GO" id="GO:0031469">
    <property type="term" value="C:bacterial microcompartment"/>
    <property type="evidence" value="ECO:0007669"/>
    <property type="project" value="UniProtKB-SubCell"/>
</dbReference>
<dbReference type="PANTHER" id="PTHR33941">
    <property type="entry name" value="PROPANEDIOL UTILIZATION PROTEIN PDUA"/>
    <property type="match status" value="1"/>
</dbReference>
<accession>A0A0E2HCN4</accession>
<dbReference type="Pfam" id="PF00936">
    <property type="entry name" value="BMC"/>
    <property type="match status" value="1"/>
</dbReference>